<comment type="caution">
    <text evidence="2">The sequence shown here is derived from an EMBL/GenBank/DDBJ whole genome shotgun (WGS) entry which is preliminary data.</text>
</comment>
<accession>A0ABU5IPX0</accession>
<reference evidence="2 3" key="1">
    <citation type="submission" date="2023-11" db="EMBL/GenBank/DDBJ databases">
        <title>Draft genome of Azohydromonas lata strain H1 (DSM1123), a polyhydroxyalkanoate producer.</title>
        <authorList>
            <person name="Traversa D."/>
            <person name="D'Addabbo P."/>
            <person name="Pazzani C."/>
            <person name="Manzari C."/>
            <person name="Chiara M."/>
            <person name="Scrascia M."/>
        </authorList>
    </citation>
    <scope>NUCLEOTIDE SEQUENCE [LARGE SCALE GENOMIC DNA]</scope>
    <source>
        <strain evidence="2 3">H1</strain>
    </source>
</reference>
<dbReference type="NCBIfam" id="TIGR01965">
    <property type="entry name" value="VCBS_repeat"/>
    <property type="match status" value="2"/>
</dbReference>
<dbReference type="PRINTS" id="PR00313">
    <property type="entry name" value="CABNDNGRPT"/>
</dbReference>
<name>A0ABU5IPX0_9BURK</name>
<dbReference type="Pfam" id="PF17892">
    <property type="entry name" value="Cadherin_5"/>
    <property type="match status" value="7"/>
</dbReference>
<dbReference type="InterPro" id="IPR018511">
    <property type="entry name" value="Hemolysin-typ_Ca-bd_CS"/>
</dbReference>
<dbReference type="PROSITE" id="PS00330">
    <property type="entry name" value="HEMOLYSIN_CALCIUM"/>
    <property type="match status" value="3"/>
</dbReference>
<evidence type="ECO:0000313" key="2">
    <source>
        <dbReference type="EMBL" id="MDZ5460922.1"/>
    </source>
</evidence>
<feature type="domain" description="Cadherin-like" evidence="1">
    <location>
        <begin position="246"/>
        <end position="339"/>
    </location>
</feature>
<dbReference type="Proteomes" id="UP001293718">
    <property type="component" value="Unassembled WGS sequence"/>
</dbReference>
<evidence type="ECO:0000259" key="1">
    <source>
        <dbReference type="Pfam" id="PF17892"/>
    </source>
</evidence>
<organism evidence="2 3">
    <name type="scientific">Azohydromonas lata</name>
    <dbReference type="NCBI Taxonomy" id="45677"/>
    <lineage>
        <taxon>Bacteria</taxon>
        <taxon>Pseudomonadati</taxon>
        <taxon>Pseudomonadota</taxon>
        <taxon>Betaproteobacteria</taxon>
        <taxon>Burkholderiales</taxon>
        <taxon>Sphaerotilaceae</taxon>
        <taxon>Azohydromonas</taxon>
    </lineage>
</organism>
<dbReference type="RefSeq" id="WP_322468232.1">
    <property type="nucleotide sequence ID" value="NZ_JAXOJX010000088.1"/>
</dbReference>
<dbReference type="EMBL" id="JAXOJX010000088">
    <property type="protein sequence ID" value="MDZ5460922.1"/>
    <property type="molecule type" value="Genomic_DNA"/>
</dbReference>
<feature type="domain" description="Cadherin-like" evidence="1">
    <location>
        <begin position="730"/>
        <end position="824"/>
    </location>
</feature>
<dbReference type="InterPro" id="IPR011049">
    <property type="entry name" value="Serralysin-like_metalloprot_C"/>
</dbReference>
<dbReference type="Pfam" id="PF00353">
    <property type="entry name" value="HemolysinCabind"/>
    <property type="match status" value="3"/>
</dbReference>
<dbReference type="InterPro" id="IPR041690">
    <property type="entry name" value="Cadherin_5"/>
</dbReference>
<feature type="domain" description="Cadherin-like" evidence="1">
    <location>
        <begin position="342"/>
        <end position="436"/>
    </location>
</feature>
<gene>
    <name evidence="2" type="ORF">SM757_30545</name>
</gene>
<feature type="domain" description="Cadherin-like" evidence="1">
    <location>
        <begin position="633"/>
        <end position="727"/>
    </location>
</feature>
<dbReference type="Gene3D" id="2.150.10.10">
    <property type="entry name" value="Serralysin-like metalloprotease, C-terminal"/>
    <property type="match status" value="2"/>
</dbReference>
<dbReference type="Gene3D" id="2.60.40.3440">
    <property type="match status" value="4"/>
</dbReference>
<feature type="domain" description="Cadherin-like" evidence="1">
    <location>
        <begin position="536"/>
        <end position="630"/>
    </location>
</feature>
<dbReference type="InterPro" id="IPR001343">
    <property type="entry name" value="Hemolysn_Ca-bd"/>
</dbReference>
<keyword evidence="3" id="KW-1185">Reference proteome</keyword>
<dbReference type="Gene3D" id="2.60.40.2810">
    <property type="match status" value="3"/>
</dbReference>
<protein>
    <submittedName>
        <fullName evidence="2">Cadherin-like domain-containing protein</fullName>
    </submittedName>
</protein>
<sequence>MALNTTSFSNTPQAKDDAFAYTEDQLLASGQMRGDTTISLDVMANDLGGQAKTLFSIDDGSGNLLNDLLASNITTGWETTANGNEMRICNGKVEINLKHALDSKGTDSINGLKSGETVTDSFVYSIRLANGTLSWAKVSVNVTGSNDGPERSATVAQAIMVQGTEDTGYTIKAADLLQGFTDADHDTLSVANLTAAHGTLTNNGNGTWTFTPYANYNGPVSLSYDVVDGHGGSIAATQSFNVAAINDAPTGSASATLAAGTEDTGYTIKAADLLQGFSDVDGDDLSIANLTATNGTLTDNGDGTWSFAPSANFNGTVALAYDVVDGHGGTVAATQSLNVAAVNDAPTGSAAAALAAGTEDTGYTIKAADLLQGFSDVDGDTLSVANLTATNGTLTDNGDGTWSFAPSANFNGTVALAYDVVDGHGGTVGATQSFSLAAVNDAPTGSASAVLAAGTEDTGYTIKAADLLQGFSDVDGDTLAVANLTASNGTLTDNGDGTWSFAPSANFNGTVALAYDVADSHGGTVAATQSFNVAAVNDAPTGSASAALAAGTEDNGYTIKAADLLQGFSDVDGDDLSVANLTATNGTLADNGDGTWSFAPSANFNGTVALAYDVVDGHGGTVAATQSLNVAAVNDAPTGSASAVLAAGTEDNAYTITATSLLQGFTDVDGDTLAVANLTATNGTLANNGNGSWTFSPAANYNGTVQLSYSVTDGHGGSAAATQSFSLAAVNDAPTGSASAALAAGTEDNAYTISATSLLQGFSDVDGDTLAVANLTATNGTLANNGDGSWTFSPAANYNGTVQLSYSVTDGHGGSAAAAQSFNIAAVNDAPDIRLTGLDSASKTLKETDAGLSTSGTLSINDVDTADTVASTVTGVTTSGTTAGLGQNTNQLLSMFSVSPGSGLAADSTNTSNLAWTFNSGSQAFNYLAAGQSLTLTYTINANDGHGGSDTQQVAITINGTTETPAVYTGTGDSSDTVTGSAGTNVYVGTAGNDTINVNGNSNSNDTIYGYAGNDNLDGGAGADVIYGGPGNDILAGGNGIDRLFGGSGNDTITGDGQDDSIVGGFGADLLTGGNGLDKFVYLDTRDTGDTITDFKSGEGDVIDFSAIDAIPQGSLGNDAFAWGGNTETLLAHGVTWFQDSAANRTVVQLDTDGDVNTAELQLQLTGQITLNKVDFVL</sequence>
<dbReference type="InterPro" id="IPR010221">
    <property type="entry name" value="VCBS_dom"/>
</dbReference>
<feature type="domain" description="Cadherin-like" evidence="1">
    <location>
        <begin position="439"/>
        <end position="533"/>
    </location>
</feature>
<dbReference type="NCBIfam" id="NF012211">
    <property type="entry name" value="tand_rpt_95"/>
    <property type="match status" value="7"/>
</dbReference>
<evidence type="ECO:0000313" key="3">
    <source>
        <dbReference type="Proteomes" id="UP001293718"/>
    </source>
</evidence>
<dbReference type="SUPFAM" id="SSF51120">
    <property type="entry name" value="beta-Roll"/>
    <property type="match status" value="1"/>
</dbReference>
<proteinExistence type="predicted"/>
<feature type="domain" description="Cadherin-like" evidence="1">
    <location>
        <begin position="146"/>
        <end position="242"/>
    </location>
</feature>